<dbReference type="Gene3D" id="3.20.20.80">
    <property type="entry name" value="Glycosidases"/>
    <property type="match status" value="1"/>
</dbReference>
<evidence type="ECO:0000313" key="1">
    <source>
        <dbReference type="EMBL" id="MBL6277933.1"/>
    </source>
</evidence>
<protein>
    <recommendedName>
        <fullName evidence="3">Glycosyl hydrolases family 25</fullName>
    </recommendedName>
</protein>
<keyword evidence="2" id="KW-1185">Reference proteome</keyword>
<comment type="caution">
    <text evidence="1">The sequence shown here is derived from an EMBL/GenBank/DDBJ whole genome shotgun (WGS) entry which is preliminary data.</text>
</comment>
<dbReference type="Proteomes" id="UP000661193">
    <property type="component" value="Unassembled WGS sequence"/>
</dbReference>
<dbReference type="InterPro" id="IPR017853">
    <property type="entry name" value="GH"/>
</dbReference>
<proteinExistence type="predicted"/>
<accession>A0ABS1UNM1</accession>
<organism evidence="1 2">
    <name type="scientific">Micromonospora fiedleri</name>
    <dbReference type="NCBI Taxonomy" id="1157498"/>
    <lineage>
        <taxon>Bacteria</taxon>
        <taxon>Bacillati</taxon>
        <taxon>Actinomycetota</taxon>
        <taxon>Actinomycetes</taxon>
        <taxon>Micromonosporales</taxon>
        <taxon>Micromonosporaceae</taxon>
        <taxon>Micromonospora</taxon>
    </lineage>
</organism>
<gene>
    <name evidence="1" type="ORF">JMF97_17400</name>
</gene>
<dbReference type="RefSeq" id="WP_203222523.1">
    <property type="nucleotide sequence ID" value="NZ_JAETXL010000006.1"/>
</dbReference>
<evidence type="ECO:0000313" key="2">
    <source>
        <dbReference type="Proteomes" id="UP000661193"/>
    </source>
</evidence>
<dbReference type="SUPFAM" id="SSF51445">
    <property type="entry name" value="(Trans)glycosidases"/>
    <property type="match status" value="1"/>
</dbReference>
<name>A0ABS1UNM1_9ACTN</name>
<evidence type="ECO:0008006" key="3">
    <source>
        <dbReference type="Google" id="ProtNLM"/>
    </source>
</evidence>
<sequence>MTLYGWDASDYDVGRGLTTGRIRDARAAGISFMTYKGTEQSAAGTFHSQYYGVMLTAAKDAGIPFLGMYVVVHSQITAEKQATTAIDYADEHTPWWRDYDRFFWQIDLERWPTDDVPSTVGVAVARELSARTDRRVVMYASRGQYGSNELGSYPRWNANYPYQVAEDFKAAYARAGGDSGPGWIRYGRPELMPRIWQFTDSAIIGRQHTCDADAFRGTEADFAEMIGAQASEGEDDVIASFLTVPYRDQTLDTDDTFHAIRWESGTYHWTLPADGLTAVQATVDLRGLQLDDLVRVRAEYTEPGHPASETPLLTQELVSFNPDTAGGIFVVNTPNINVELPSGTEIRLQVAVRAGDGDTTRRVSYGDLTRVSMVLFRLPS</sequence>
<dbReference type="EMBL" id="JAETXL010000006">
    <property type="protein sequence ID" value="MBL6277933.1"/>
    <property type="molecule type" value="Genomic_DNA"/>
</dbReference>
<reference evidence="1 2" key="1">
    <citation type="submission" date="2021-01" db="EMBL/GenBank/DDBJ databases">
        <title>Genome sequencing of Micromonospora fiedleri MG-37.</title>
        <authorList>
            <person name="Moreland P.E.J."/>
            <person name="Stach J.E.M."/>
        </authorList>
    </citation>
    <scope>NUCLEOTIDE SEQUENCE [LARGE SCALE GENOMIC DNA]</scope>
    <source>
        <strain evidence="1 2">MG-37</strain>
    </source>
</reference>